<dbReference type="PANTHER" id="PTHR33204:SF37">
    <property type="entry name" value="HTH-TYPE TRANSCRIPTIONAL REGULATOR YODB"/>
    <property type="match status" value="1"/>
</dbReference>
<accession>A0A7W7AGL7</accession>
<dbReference type="Gene3D" id="1.10.10.10">
    <property type="entry name" value="Winged helix-like DNA-binding domain superfamily/Winged helix DNA-binding domain"/>
    <property type="match status" value="1"/>
</dbReference>
<dbReference type="OrthoDB" id="9800350at2"/>
<feature type="domain" description="HTH hxlR-type" evidence="5">
    <location>
        <begin position="29"/>
        <end position="127"/>
    </location>
</feature>
<dbReference type="RefSeq" id="WP_144908169.1">
    <property type="nucleotide sequence ID" value="NZ_JACHOA010000016.1"/>
</dbReference>
<evidence type="ECO:0000256" key="4">
    <source>
        <dbReference type="SAM" id="MobiDB-lite"/>
    </source>
</evidence>
<comment type="caution">
    <text evidence="6">The sequence shown here is derived from an EMBL/GenBank/DDBJ whole genome shotgun (WGS) entry which is preliminary data.</text>
</comment>
<evidence type="ECO:0000259" key="5">
    <source>
        <dbReference type="PROSITE" id="PS51118"/>
    </source>
</evidence>
<dbReference type="PANTHER" id="PTHR33204">
    <property type="entry name" value="TRANSCRIPTIONAL REGULATOR, MARR FAMILY"/>
    <property type="match status" value="1"/>
</dbReference>
<keyword evidence="7" id="KW-1185">Reference proteome</keyword>
<protein>
    <submittedName>
        <fullName evidence="6">DNA-binding HxlR family transcriptional regulator</fullName>
    </submittedName>
</protein>
<keyword evidence="3" id="KW-0804">Transcription</keyword>
<sequence length="141" mass="15550">MQEGTISIPGHREVTAPDTGRGDVYAANCPTRQLLDRIADKWSALILLLLSHEDLRFNALKRRIEGVSQKMLSQTLRSLERDGLVSRSVEPTVPVTVTYAITPLGRGLVGALSGMIEWAETCMIEVSAAQRAYDLRQDSAR</sequence>
<name>A0A7W7AGL7_9SPHN</name>
<feature type="region of interest" description="Disordered" evidence="4">
    <location>
        <begin position="1"/>
        <end position="21"/>
    </location>
</feature>
<dbReference type="InterPro" id="IPR036390">
    <property type="entry name" value="WH_DNA-bd_sf"/>
</dbReference>
<evidence type="ECO:0000256" key="1">
    <source>
        <dbReference type="ARBA" id="ARBA00023015"/>
    </source>
</evidence>
<dbReference type="EMBL" id="JACHOA010000016">
    <property type="protein sequence ID" value="MBB4615885.1"/>
    <property type="molecule type" value="Genomic_DNA"/>
</dbReference>
<dbReference type="Pfam" id="PF01638">
    <property type="entry name" value="HxlR"/>
    <property type="match status" value="1"/>
</dbReference>
<evidence type="ECO:0000313" key="7">
    <source>
        <dbReference type="Proteomes" id="UP000538566"/>
    </source>
</evidence>
<keyword evidence="1" id="KW-0805">Transcription regulation</keyword>
<dbReference type="SUPFAM" id="SSF46785">
    <property type="entry name" value="Winged helix' DNA-binding domain"/>
    <property type="match status" value="1"/>
</dbReference>
<dbReference type="InterPro" id="IPR002577">
    <property type="entry name" value="HTH_HxlR"/>
</dbReference>
<keyword evidence="2 6" id="KW-0238">DNA-binding</keyword>
<evidence type="ECO:0000313" key="6">
    <source>
        <dbReference type="EMBL" id="MBB4615885.1"/>
    </source>
</evidence>
<dbReference type="PROSITE" id="PS51118">
    <property type="entry name" value="HTH_HXLR"/>
    <property type="match status" value="1"/>
</dbReference>
<evidence type="ECO:0000256" key="3">
    <source>
        <dbReference type="ARBA" id="ARBA00023163"/>
    </source>
</evidence>
<proteinExistence type="predicted"/>
<organism evidence="6 7">
    <name type="scientific">Novosphingobium taihuense</name>
    <dbReference type="NCBI Taxonomy" id="260085"/>
    <lineage>
        <taxon>Bacteria</taxon>
        <taxon>Pseudomonadati</taxon>
        <taxon>Pseudomonadota</taxon>
        <taxon>Alphaproteobacteria</taxon>
        <taxon>Sphingomonadales</taxon>
        <taxon>Sphingomonadaceae</taxon>
        <taxon>Novosphingobium</taxon>
    </lineage>
</organism>
<evidence type="ECO:0000256" key="2">
    <source>
        <dbReference type="ARBA" id="ARBA00023125"/>
    </source>
</evidence>
<dbReference type="Proteomes" id="UP000538566">
    <property type="component" value="Unassembled WGS sequence"/>
</dbReference>
<dbReference type="AlphaFoldDB" id="A0A7W7AGL7"/>
<gene>
    <name evidence="6" type="ORF">GGR37_004189</name>
</gene>
<reference evidence="6 7" key="1">
    <citation type="submission" date="2020-08" db="EMBL/GenBank/DDBJ databases">
        <title>Genomic Encyclopedia of Type Strains, Phase IV (KMG-IV): sequencing the most valuable type-strain genomes for metagenomic binning, comparative biology and taxonomic classification.</title>
        <authorList>
            <person name="Goeker M."/>
        </authorList>
    </citation>
    <scope>NUCLEOTIDE SEQUENCE [LARGE SCALE GENOMIC DNA]</scope>
    <source>
        <strain evidence="6 7">DSM 17507</strain>
    </source>
</reference>
<dbReference type="GO" id="GO:0003677">
    <property type="term" value="F:DNA binding"/>
    <property type="evidence" value="ECO:0007669"/>
    <property type="project" value="UniProtKB-KW"/>
</dbReference>
<dbReference type="InterPro" id="IPR036388">
    <property type="entry name" value="WH-like_DNA-bd_sf"/>
</dbReference>